<proteinExistence type="predicted"/>
<feature type="non-terminal residue" evidence="1">
    <location>
        <position position="190"/>
    </location>
</feature>
<sequence>MAFPTGWAKKCIITIPDARISGSNTDFSILLTEDNFPVEMLDGGAASALNGGGDVRFSEDSAGLIQLPCEIVSFVTGGTPSAEVHVKLSALNTGADKIFYVWYNKAGEVQPLVTDPFGRNAVYTTEKARYRLQEAGASEGNLTGGTSYDSTKAGTIVADTVNKVFGASSANLNNSGYYDIADDPFAGATS</sequence>
<dbReference type="AlphaFoldDB" id="A0A3B1B1K1"/>
<name>A0A3B1B1K1_9ZZZZ</name>
<evidence type="ECO:0000313" key="1">
    <source>
        <dbReference type="EMBL" id="VAX04180.1"/>
    </source>
</evidence>
<protein>
    <submittedName>
        <fullName evidence="1">Uncharacterized protein</fullName>
    </submittedName>
</protein>
<gene>
    <name evidence="1" type="ORF">MNBD_ALPHA03-452</name>
</gene>
<accession>A0A3B1B1K1</accession>
<dbReference type="EMBL" id="UOFW01000081">
    <property type="protein sequence ID" value="VAX04180.1"/>
    <property type="molecule type" value="Genomic_DNA"/>
</dbReference>
<reference evidence="1" key="1">
    <citation type="submission" date="2018-06" db="EMBL/GenBank/DDBJ databases">
        <authorList>
            <person name="Zhirakovskaya E."/>
        </authorList>
    </citation>
    <scope>NUCLEOTIDE SEQUENCE</scope>
</reference>
<organism evidence="1">
    <name type="scientific">hydrothermal vent metagenome</name>
    <dbReference type="NCBI Taxonomy" id="652676"/>
    <lineage>
        <taxon>unclassified sequences</taxon>
        <taxon>metagenomes</taxon>
        <taxon>ecological metagenomes</taxon>
    </lineage>
</organism>